<feature type="transmembrane region" description="Helical" evidence="1">
    <location>
        <begin position="131"/>
        <end position="150"/>
    </location>
</feature>
<feature type="transmembrane region" description="Helical" evidence="1">
    <location>
        <begin position="162"/>
        <end position="180"/>
    </location>
</feature>
<dbReference type="PANTHER" id="PTHR36435:SF1">
    <property type="entry name" value="CAAX AMINO TERMINAL PROTEASE FAMILY PROTEIN"/>
    <property type="match status" value="1"/>
</dbReference>
<feature type="transmembrane region" description="Helical" evidence="1">
    <location>
        <begin position="186"/>
        <end position="203"/>
    </location>
</feature>
<feature type="transmembrane region" description="Helical" evidence="1">
    <location>
        <begin position="12"/>
        <end position="32"/>
    </location>
</feature>
<keyword evidence="1" id="KW-1133">Transmembrane helix</keyword>
<dbReference type="RefSeq" id="WP_284136872.1">
    <property type="nucleotide sequence ID" value="NZ_JASJUT010000003.1"/>
</dbReference>
<feature type="transmembrane region" description="Helical" evidence="1">
    <location>
        <begin position="44"/>
        <end position="65"/>
    </location>
</feature>
<gene>
    <name evidence="3" type="ORF">QNM18_08210</name>
</gene>
<keyword evidence="3" id="KW-0378">Hydrolase</keyword>
<dbReference type="GO" id="GO:0008237">
    <property type="term" value="F:metallopeptidase activity"/>
    <property type="evidence" value="ECO:0007669"/>
    <property type="project" value="UniProtKB-KW"/>
</dbReference>
<dbReference type="EMBL" id="JASJUT010000003">
    <property type="protein sequence ID" value="MDK2595023.1"/>
    <property type="molecule type" value="Genomic_DNA"/>
</dbReference>
<name>A0ABT7EJ28_9GAMM</name>
<evidence type="ECO:0000259" key="2">
    <source>
        <dbReference type="Pfam" id="PF02517"/>
    </source>
</evidence>
<feature type="transmembrane region" description="Helical" evidence="1">
    <location>
        <begin position="250"/>
        <end position="266"/>
    </location>
</feature>
<keyword evidence="3" id="KW-0645">Protease</keyword>
<dbReference type="Proteomes" id="UP001231915">
    <property type="component" value="Unassembled WGS sequence"/>
</dbReference>
<organism evidence="3 4">
    <name type="scientific">Pseudoalteromonas obscura</name>
    <dbReference type="NCBI Taxonomy" id="3048491"/>
    <lineage>
        <taxon>Bacteria</taxon>
        <taxon>Pseudomonadati</taxon>
        <taxon>Pseudomonadota</taxon>
        <taxon>Gammaproteobacteria</taxon>
        <taxon>Alteromonadales</taxon>
        <taxon>Pseudoalteromonadaceae</taxon>
        <taxon>Pseudoalteromonas</taxon>
    </lineage>
</organism>
<keyword evidence="1" id="KW-0812">Transmembrane</keyword>
<accession>A0ABT7EJ28</accession>
<evidence type="ECO:0000313" key="4">
    <source>
        <dbReference type="Proteomes" id="UP001231915"/>
    </source>
</evidence>
<evidence type="ECO:0000256" key="1">
    <source>
        <dbReference type="SAM" id="Phobius"/>
    </source>
</evidence>
<feature type="domain" description="CAAX prenyl protease 2/Lysostaphin resistance protein A-like" evidence="2">
    <location>
        <begin position="136"/>
        <end position="219"/>
    </location>
</feature>
<dbReference type="InterPro" id="IPR003675">
    <property type="entry name" value="Rce1/LyrA-like_dom"/>
</dbReference>
<protein>
    <submittedName>
        <fullName evidence="3">CPBP family intramembrane metalloprotease</fullName>
        <ecNumber evidence="3">3.4.-.-</ecNumber>
    </submittedName>
</protein>
<reference evidence="3 4" key="1">
    <citation type="submission" date="2023-05" db="EMBL/GenBank/DDBJ databases">
        <title>Pseudoalteromonas ardens sp. nov., Pseudoalteromonas obscura sp. nov., and Pseudoalteromonas umbrosa sp. nov., isolated from the coral Montipora capitata.</title>
        <authorList>
            <person name="Thomas E.M."/>
            <person name="Smith E.M."/>
            <person name="Papke E."/>
            <person name="Shlafstein M.D."/>
            <person name="Oline D.K."/>
            <person name="Videau P."/>
            <person name="Saw J.H."/>
            <person name="Strangman W.K."/>
            <person name="Ushijima B."/>
        </authorList>
    </citation>
    <scope>NUCLEOTIDE SEQUENCE [LARGE SCALE GENOMIC DNA]</scope>
    <source>
        <strain evidence="3 4">P94</strain>
    </source>
</reference>
<dbReference type="PANTHER" id="PTHR36435">
    <property type="entry name" value="SLR1288 PROTEIN"/>
    <property type="match status" value="1"/>
</dbReference>
<comment type="caution">
    <text evidence="3">The sequence shown here is derived from an EMBL/GenBank/DDBJ whole genome shotgun (WGS) entry which is preliminary data.</text>
</comment>
<proteinExistence type="predicted"/>
<evidence type="ECO:0000313" key="3">
    <source>
        <dbReference type="EMBL" id="MDK2595023.1"/>
    </source>
</evidence>
<dbReference type="EC" id="3.4.-.-" evidence="3"/>
<keyword evidence="1" id="KW-0472">Membrane</keyword>
<dbReference type="Pfam" id="PF02517">
    <property type="entry name" value="Rce1-like"/>
    <property type="match status" value="1"/>
</dbReference>
<dbReference type="InterPro" id="IPR052710">
    <property type="entry name" value="CAAX_protease"/>
</dbReference>
<feature type="transmembrane region" description="Helical" evidence="1">
    <location>
        <begin position="86"/>
        <end position="107"/>
    </location>
</feature>
<keyword evidence="4" id="KW-1185">Reference proteome</keyword>
<keyword evidence="3" id="KW-0482">Metalloprotease</keyword>
<feature type="transmembrane region" description="Helical" evidence="1">
    <location>
        <begin position="210"/>
        <end position="230"/>
    </location>
</feature>
<sequence length="284" mass="32346">MFQTFSITRLITYCLVPFLLLSVPVALLLVMSDGNPLVNIFESHIAKLTEMLCFVFSLILILSFFKPRKRAVMFANNLSSSGYWQLTLLAIGLLLLTFAALNLMQLYQSTDLSFVDPPKINRDITPSGSVFWLYISILFLSIVIVSPIFEEVVFRGILLDRLSLKLSPIWAITVSSLLFGFLHHNYLGSTVYGVLLCLVRLRFRSLTAVIFVHILNNLMVFCLILSSYFFDLSRIPIVSTVLVHNPNLTNILLLTLTASLIIMYYYKKELICIPQKRFNKTLLT</sequence>